<name>A0A832WKH8_9EURY</name>
<dbReference type="Pfam" id="PF00142">
    <property type="entry name" value="Fer4_NifH"/>
    <property type="match status" value="1"/>
</dbReference>
<proteinExistence type="inferred from homology"/>
<comment type="caution">
    <text evidence="17">The sequence shown here is derived from an EMBL/GenBank/DDBJ whole genome shotgun (WGS) entry which is preliminary data.</text>
</comment>
<evidence type="ECO:0000256" key="5">
    <source>
        <dbReference type="ARBA" id="ARBA00022723"/>
    </source>
</evidence>
<dbReference type="EMBL" id="DUJR01000002">
    <property type="protein sequence ID" value="HII59046.1"/>
    <property type="molecule type" value="Genomic_DNA"/>
</dbReference>
<evidence type="ECO:0000256" key="10">
    <source>
        <dbReference type="ARBA" id="ARBA00023004"/>
    </source>
</evidence>
<evidence type="ECO:0000256" key="15">
    <source>
        <dbReference type="PIRSR" id="PIRSR605977-50"/>
    </source>
</evidence>
<comment type="cofactor">
    <cofactor evidence="14">
        <name>[4Fe-4S] cluster</name>
        <dbReference type="ChEBI" id="CHEBI:49883"/>
    </cofactor>
    <text evidence="14">Binds 1 [4Fe-4S] cluster per dimer.</text>
</comment>
<evidence type="ECO:0000256" key="1">
    <source>
        <dbReference type="ARBA" id="ARBA00002234"/>
    </source>
</evidence>
<dbReference type="PROSITE" id="PS51026">
    <property type="entry name" value="NIFH_FRXC_3"/>
    <property type="match status" value="1"/>
</dbReference>
<evidence type="ECO:0000256" key="9">
    <source>
        <dbReference type="ARBA" id="ARBA00023002"/>
    </source>
</evidence>
<keyword evidence="12 14" id="KW-0535">Nitrogen fixation</keyword>
<dbReference type="InterPro" id="IPR030655">
    <property type="entry name" value="NifH/chlL_CS"/>
</dbReference>
<keyword evidence="10 14" id="KW-0408">Iron</keyword>
<dbReference type="Gene3D" id="3.40.50.300">
    <property type="entry name" value="P-loop containing nucleotide triphosphate hydrolases"/>
    <property type="match status" value="1"/>
</dbReference>
<comment type="catalytic activity">
    <reaction evidence="13 14">
        <text>N2 + 8 reduced [2Fe-2S]-[ferredoxin] + 16 ATP + 16 H2O = H2 + 8 oxidized [2Fe-2S]-[ferredoxin] + 2 NH4(+) + 16 ADP + 16 phosphate + 6 H(+)</text>
        <dbReference type="Rhea" id="RHEA:21448"/>
        <dbReference type="Rhea" id="RHEA-COMP:10000"/>
        <dbReference type="Rhea" id="RHEA-COMP:10001"/>
        <dbReference type="ChEBI" id="CHEBI:15377"/>
        <dbReference type="ChEBI" id="CHEBI:15378"/>
        <dbReference type="ChEBI" id="CHEBI:17997"/>
        <dbReference type="ChEBI" id="CHEBI:18276"/>
        <dbReference type="ChEBI" id="CHEBI:28938"/>
        <dbReference type="ChEBI" id="CHEBI:30616"/>
        <dbReference type="ChEBI" id="CHEBI:33737"/>
        <dbReference type="ChEBI" id="CHEBI:33738"/>
        <dbReference type="ChEBI" id="CHEBI:43474"/>
        <dbReference type="ChEBI" id="CHEBI:456216"/>
        <dbReference type="EC" id="1.18.6.1"/>
    </reaction>
</comment>
<dbReference type="NCBIfam" id="NF009701">
    <property type="entry name" value="PRK13230.1"/>
    <property type="match status" value="1"/>
</dbReference>
<keyword evidence="9 14" id="KW-0560">Oxidoreductase</keyword>
<dbReference type="InterPro" id="IPR000392">
    <property type="entry name" value="NifH/frxC"/>
</dbReference>
<comment type="similarity">
    <text evidence="2 14 16">Belongs to the NifH/BchL/ChlL family.</text>
</comment>
<dbReference type="AlphaFoldDB" id="A0A832WKH8"/>
<evidence type="ECO:0000256" key="13">
    <source>
        <dbReference type="ARBA" id="ARBA00047967"/>
    </source>
</evidence>
<feature type="binding site" evidence="14">
    <location>
        <position position="130"/>
    </location>
    <ligand>
        <name>[4Fe-4S] cluster</name>
        <dbReference type="ChEBI" id="CHEBI:49883"/>
        <note>ligand shared between dimeric partners</note>
    </ligand>
</feature>
<evidence type="ECO:0000313" key="18">
    <source>
        <dbReference type="Proteomes" id="UP000645676"/>
    </source>
</evidence>
<evidence type="ECO:0000256" key="7">
    <source>
        <dbReference type="ARBA" id="ARBA00022765"/>
    </source>
</evidence>
<dbReference type="OMA" id="FAMPLQK"/>
<reference evidence="17" key="1">
    <citation type="journal article" date="2020" name="bioRxiv">
        <title>A rank-normalized archaeal taxonomy based on genome phylogeny resolves widespread incomplete and uneven classifications.</title>
        <authorList>
            <person name="Rinke C."/>
            <person name="Chuvochina M."/>
            <person name="Mussig A.J."/>
            <person name="Chaumeil P.-A."/>
            <person name="Waite D.W."/>
            <person name="Whitman W.B."/>
            <person name="Parks D.H."/>
            <person name="Hugenholtz P."/>
        </authorList>
    </citation>
    <scope>NUCLEOTIDE SEQUENCE</scope>
    <source>
        <strain evidence="17">UBA8849</strain>
    </source>
</reference>
<dbReference type="NCBIfam" id="TIGR01287">
    <property type="entry name" value="nifH"/>
    <property type="match status" value="1"/>
</dbReference>
<accession>A0A832WKH8</accession>
<protein>
    <recommendedName>
        <fullName evidence="14">Nitrogenase iron protein</fullName>
        <ecNumber evidence="14">1.18.6.1</ecNumber>
    </recommendedName>
    <alternativeName>
        <fullName evidence="14">Nitrogenase Fe protein</fullName>
    </alternativeName>
    <alternativeName>
        <fullName evidence="14">Nitrogenase component II</fullName>
    </alternativeName>
    <alternativeName>
        <fullName evidence="14">Nitrogenase reductase</fullName>
    </alternativeName>
</protein>
<gene>
    <name evidence="14 17" type="primary">nifH</name>
    <name evidence="17" type="ORF">HA335_00455</name>
</gene>
<evidence type="ECO:0000256" key="14">
    <source>
        <dbReference type="HAMAP-Rule" id="MF_00533"/>
    </source>
</evidence>
<evidence type="ECO:0000256" key="3">
    <source>
        <dbReference type="ARBA" id="ARBA00011738"/>
    </source>
</evidence>
<evidence type="ECO:0000256" key="2">
    <source>
        <dbReference type="ARBA" id="ARBA00005504"/>
    </source>
</evidence>
<keyword evidence="11 14" id="KW-0411">Iron-sulfur</keyword>
<dbReference type="GO" id="GO:0005524">
    <property type="term" value="F:ATP binding"/>
    <property type="evidence" value="ECO:0007669"/>
    <property type="project" value="UniProtKB-UniRule"/>
</dbReference>
<dbReference type="PRINTS" id="PR00091">
    <property type="entry name" value="NITROGNASEII"/>
</dbReference>
<sequence>MRKFCVYGKGGIGKSTTVSNIAAALAEDGKKVLVVGCDPKADTTRNLVGRKIPTVLDVFRKKGAENMKLEDIVFEGFGGVYCVESGGPEPGVGCAGRGVITAVDMLNRLGAFEELKPDVVIYDILGDVVCGGFAMPLQKHLADDVYIVTTCDPMAIYAANNICKGIKRYASRGKIALGGIIYNGRSVIDAPEIVKDFAKKIGTQVIGKIPMSNIITRAEIYKKTVIEYAPDSEIANTFREIAKAIYENENRVIPNPLSEEELDEITEKIDVLLKESVKG</sequence>
<keyword evidence="4 14" id="KW-0004">4Fe-4S</keyword>
<comment type="PTM">
    <text evidence="14">The reversible ADP-ribosylation of Arg-97 inactivates the nitrogenase reductase and regulates nitrogenase activity.</text>
</comment>
<evidence type="ECO:0000256" key="16">
    <source>
        <dbReference type="RuleBase" id="RU003688"/>
    </source>
</evidence>
<comment type="subunit">
    <text evidence="3 14">Homodimer.</text>
</comment>
<feature type="modified residue" description="ADP-ribosylarginine; by dinitrogenase reductase ADP-ribosyltransferase" evidence="14 15">
    <location>
        <position position="97"/>
    </location>
</feature>
<keyword evidence="5 14" id="KW-0479">Metal-binding</keyword>
<dbReference type="GO" id="GO:0051539">
    <property type="term" value="F:4 iron, 4 sulfur cluster binding"/>
    <property type="evidence" value="ECO:0007669"/>
    <property type="project" value="UniProtKB-KW"/>
</dbReference>
<dbReference type="RefSeq" id="WP_010870393.1">
    <property type="nucleotide sequence ID" value="NC_000909.1"/>
</dbReference>
<evidence type="ECO:0000313" key="17">
    <source>
        <dbReference type="EMBL" id="HII59046.1"/>
    </source>
</evidence>
<dbReference type="HAMAP" id="MF_00533">
    <property type="entry name" value="NifH"/>
    <property type="match status" value="1"/>
</dbReference>
<evidence type="ECO:0000256" key="8">
    <source>
        <dbReference type="ARBA" id="ARBA00022840"/>
    </source>
</evidence>
<dbReference type="SMR" id="A0A832WKH8"/>
<evidence type="ECO:0000256" key="11">
    <source>
        <dbReference type="ARBA" id="ARBA00023014"/>
    </source>
</evidence>
<dbReference type="InterPro" id="IPR027417">
    <property type="entry name" value="P-loop_NTPase"/>
</dbReference>
<dbReference type="GO" id="GO:0016163">
    <property type="term" value="F:nitrogenase activity"/>
    <property type="evidence" value="ECO:0007669"/>
    <property type="project" value="UniProtKB-UniRule"/>
</dbReference>
<dbReference type="PROSITE" id="PS00746">
    <property type="entry name" value="NIFH_FRXC_1"/>
    <property type="match status" value="1"/>
</dbReference>
<dbReference type="GO" id="GO:0046872">
    <property type="term" value="F:metal ion binding"/>
    <property type="evidence" value="ECO:0007669"/>
    <property type="project" value="UniProtKB-KW"/>
</dbReference>
<feature type="binding site" evidence="14">
    <location>
        <position position="94"/>
    </location>
    <ligand>
        <name>[4Fe-4S] cluster</name>
        <dbReference type="ChEBI" id="CHEBI:49883"/>
        <note>ligand shared between dimeric partners</note>
    </ligand>
</feature>
<dbReference type="Proteomes" id="UP000645676">
    <property type="component" value="Unassembled WGS sequence"/>
</dbReference>
<dbReference type="SUPFAM" id="SSF52540">
    <property type="entry name" value="P-loop containing nucleoside triphosphate hydrolases"/>
    <property type="match status" value="1"/>
</dbReference>
<keyword evidence="8 14" id="KW-0067">ATP-binding</keyword>
<comment type="function">
    <text evidence="1 14">The key enzymatic reactions in nitrogen fixation are catalyzed by the nitrogenase complex, which has 2 components: the iron protein and the molybdenum-iron protein.</text>
</comment>
<dbReference type="PIRSF" id="PIRSF000363">
    <property type="entry name" value="Nitrogenase_iron"/>
    <property type="match status" value="1"/>
</dbReference>
<dbReference type="PANTHER" id="PTHR42864:SF2">
    <property type="entry name" value="LIGHT-INDEPENDENT PROTOCHLOROPHYLLIDE REDUCTASE IRON-SULFUR ATP-BINDING PROTEIN"/>
    <property type="match status" value="1"/>
</dbReference>
<evidence type="ECO:0000256" key="4">
    <source>
        <dbReference type="ARBA" id="ARBA00022485"/>
    </source>
</evidence>
<feature type="binding site" evidence="14">
    <location>
        <begin position="8"/>
        <end position="15"/>
    </location>
    <ligand>
        <name>ATP</name>
        <dbReference type="ChEBI" id="CHEBI:30616"/>
    </ligand>
</feature>
<evidence type="ECO:0000256" key="6">
    <source>
        <dbReference type="ARBA" id="ARBA00022741"/>
    </source>
</evidence>
<dbReference type="PANTHER" id="PTHR42864">
    <property type="entry name" value="LIGHT-INDEPENDENT PROTOCHLOROPHYLLIDE REDUCTASE IRON-SULFUR ATP-BINDING PROTEIN"/>
    <property type="match status" value="1"/>
</dbReference>
<dbReference type="InterPro" id="IPR005977">
    <property type="entry name" value="Nitrogenase_Fe_NifH"/>
</dbReference>
<dbReference type="PROSITE" id="PS00692">
    <property type="entry name" value="NIFH_FRXC_2"/>
    <property type="match status" value="1"/>
</dbReference>
<dbReference type="EC" id="1.18.6.1" evidence="14"/>
<organism evidence="17 18">
    <name type="scientific">Methanocaldococcus jannaschii</name>
    <dbReference type="NCBI Taxonomy" id="2190"/>
    <lineage>
        <taxon>Archaea</taxon>
        <taxon>Methanobacteriati</taxon>
        <taxon>Methanobacteriota</taxon>
        <taxon>Methanomada group</taxon>
        <taxon>Methanococci</taxon>
        <taxon>Methanococcales</taxon>
        <taxon>Methanocaldococcaceae</taxon>
        <taxon>Methanocaldococcus</taxon>
    </lineage>
</organism>
<keyword evidence="6 14" id="KW-0547">Nucleotide-binding</keyword>
<evidence type="ECO:0000256" key="12">
    <source>
        <dbReference type="ARBA" id="ARBA00023231"/>
    </source>
</evidence>
<keyword evidence="7 14" id="KW-0013">ADP-ribosylation</keyword>
<dbReference type="CDD" id="cd02040">
    <property type="entry name" value="NifH"/>
    <property type="match status" value="1"/>
</dbReference>
<comment type="PTM">
    <text evidence="15">The reversible ADP-ribosylation of Arg inactivates the nitrogenase reductase and regulates nitrogenase activity.</text>
</comment>
<dbReference type="GeneID" id="1451768"/>